<dbReference type="Proteomes" id="UP000016662">
    <property type="component" value="Unassembled WGS sequence"/>
</dbReference>
<organism evidence="1 2">
    <name type="scientific">Ruminococcus callidus ATCC 27760</name>
    <dbReference type="NCBI Taxonomy" id="411473"/>
    <lineage>
        <taxon>Bacteria</taxon>
        <taxon>Bacillati</taxon>
        <taxon>Bacillota</taxon>
        <taxon>Clostridia</taxon>
        <taxon>Eubacteriales</taxon>
        <taxon>Oscillospiraceae</taxon>
        <taxon>Ruminococcus</taxon>
    </lineage>
</organism>
<protein>
    <submittedName>
        <fullName evidence="1">Uncharacterized protein</fullName>
    </submittedName>
</protein>
<dbReference type="OrthoDB" id="1821617at2"/>
<proteinExistence type="predicted"/>
<dbReference type="RefSeq" id="WP_021683191.1">
    <property type="nucleotide sequence ID" value="NZ_KI260469.1"/>
</dbReference>
<name>U2KSG3_9FIRM</name>
<dbReference type="HOGENOM" id="CLU_144590_0_0_9"/>
<evidence type="ECO:0000313" key="2">
    <source>
        <dbReference type="Proteomes" id="UP000016662"/>
    </source>
</evidence>
<comment type="caution">
    <text evidence="1">The sequence shown here is derived from an EMBL/GenBank/DDBJ whole genome shotgun (WGS) entry which is preliminary data.</text>
</comment>
<dbReference type="PATRIC" id="fig|411473.3.peg.1405"/>
<dbReference type="eggNOG" id="ENOG5033H6Y">
    <property type="taxonomic scope" value="Bacteria"/>
</dbReference>
<reference evidence="1 2" key="1">
    <citation type="submission" date="2013-07" db="EMBL/GenBank/DDBJ databases">
        <authorList>
            <person name="Weinstock G."/>
            <person name="Sodergren E."/>
            <person name="Wylie T."/>
            <person name="Fulton L."/>
            <person name="Fulton R."/>
            <person name="Fronick C."/>
            <person name="O'Laughlin M."/>
            <person name="Godfrey J."/>
            <person name="Miner T."/>
            <person name="Herter B."/>
            <person name="Appelbaum E."/>
            <person name="Cordes M."/>
            <person name="Lek S."/>
            <person name="Wollam A."/>
            <person name="Pepin K.H."/>
            <person name="Palsikar V.B."/>
            <person name="Mitreva M."/>
            <person name="Wilson R.K."/>
        </authorList>
    </citation>
    <scope>NUCLEOTIDE SEQUENCE [LARGE SCALE GENOMIC DNA]</scope>
    <source>
        <strain evidence="1 2">ATCC 27760</strain>
    </source>
</reference>
<dbReference type="STRING" id="411473.RUMCAL_01722"/>
<keyword evidence="2" id="KW-1185">Reference proteome</keyword>
<dbReference type="EMBL" id="AWVF01000220">
    <property type="protein sequence ID" value="ERJ95010.1"/>
    <property type="molecule type" value="Genomic_DNA"/>
</dbReference>
<dbReference type="AlphaFoldDB" id="U2KSG3"/>
<evidence type="ECO:0000313" key="1">
    <source>
        <dbReference type="EMBL" id="ERJ95010.1"/>
    </source>
</evidence>
<dbReference type="GeneID" id="93692287"/>
<sequence>MRYCCTVFQRVGTCYHEFRKGSFRQGSSHWSSDSLLLHDNILQRSGFGKILQETLPAYNQYGITVVNWTQWQCILQHALAQGGGAELVALEVNEWAEDTFRDHAVFTILGI</sequence>
<gene>
    <name evidence="1" type="ORF">RUMCAL_01722</name>
</gene>
<accession>U2KSG3</accession>